<dbReference type="Proteomes" id="UP001470230">
    <property type="component" value="Unassembled WGS sequence"/>
</dbReference>
<keyword evidence="1" id="KW-0812">Transmembrane</keyword>
<comment type="caution">
    <text evidence="2">The sequence shown here is derived from an EMBL/GenBank/DDBJ whole genome shotgun (WGS) entry which is preliminary data.</text>
</comment>
<reference evidence="2 3" key="1">
    <citation type="submission" date="2024-04" db="EMBL/GenBank/DDBJ databases">
        <title>Tritrichomonas musculus Genome.</title>
        <authorList>
            <person name="Alves-Ferreira E."/>
            <person name="Grigg M."/>
            <person name="Lorenzi H."/>
            <person name="Galac M."/>
        </authorList>
    </citation>
    <scope>NUCLEOTIDE SEQUENCE [LARGE SCALE GENOMIC DNA]</scope>
    <source>
        <strain evidence="2 3">EAF2021</strain>
    </source>
</reference>
<sequence length="110" mass="11908">MIQSFHFTDSGQFLLVVDKDLNAGEGGGKSKTGMIAGIVVAAFAAVAIIVALVAFFIWKKKHMIIDKDREDIVGGQESVVTFDNNLHSIMQEDDPFAAEFNAESTKSVES</sequence>
<keyword evidence="1" id="KW-0472">Membrane</keyword>
<gene>
    <name evidence="2" type="ORF">M9Y10_016264</name>
</gene>
<feature type="transmembrane region" description="Helical" evidence="1">
    <location>
        <begin position="34"/>
        <end position="58"/>
    </location>
</feature>
<proteinExistence type="predicted"/>
<keyword evidence="1" id="KW-1133">Transmembrane helix</keyword>
<name>A0ABR2HVV1_9EUKA</name>
<evidence type="ECO:0000256" key="1">
    <source>
        <dbReference type="SAM" id="Phobius"/>
    </source>
</evidence>
<dbReference type="EMBL" id="JAPFFF010000021">
    <property type="protein sequence ID" value="KAK8853721.1"/>
    <property type="molecule type" value="Genomic_DNA"/>
</dbReference>
<organism evidence="2 3">
    <name type="scientific">Tritrichomonas musculus</name>
    <dbReference type="NCBI Taxonomy" id="1915356"/>
    <lineage>
        <taxon>Eukaryota</taxon>
        <taxon>Metamonada</taxon>
        <taxon>Parabasalia</taxon>
        <taxon>Tritrichomonadida</taxon>
        <taxon>Tritrichomonadidae</taxon>
        <taxon>Tritrichomonas</taxon>
    </lineage>
</organism>
<evidence type="ECO:0000313" key="3">
    <source>
        <dbReference type="Proteomes" id="UP001470230"/>
    </source>
</evidence>
<evidence type="ECO:0000313" key="2">
    <source>
        <dbReference type="EMBL" id="KAK8853721.1"/>
    </source>
</evidence>
<accession>A0ABR2HVV1</accession>
<protein>
    <submittedName>
        <fullName evidence="2">Uncharacterized protein</fullName>
    </submittedName>
</protein>
<keyword evidence="3" id="KW-1185">Reference proteome</keyword>